<dbReference type="Pfam" id="PF00733">
    <property type="entry name" value="Asn_synthase"/>
    <property type="match status" value="1"/>
</dbReference>
<dbReference type="InterPro" id="IPR014729">
    <property type="entry name" value="Rossmann-like_a/b/a_fold"/>
</dbReference>
<comment type="similarity">
    <text evidence="2">Belongs to the asparagine synthetase family.</text>
</comment>
<dbReference type="GO" id="GO:0006529">
    <property type="term" value="P:asparagine biosynthetic process"/>
    <property type="evidence" value="ECO:0007669"/>
    <property type="project" value="UniProtKB-KW"/>
</dbReference>
<dbReference type="PROSITE" id="PS51278">
    <property type="entry name" value="GATASE_TYPE_2"/>
    <property type="match status" value="1"/>
</dbReference>
<dbReference type="EC" id="6.3.5.4" evidence="3"/>
<dbReference type="PIRSF" id="PIRSF001589">
    <property type="entry name" value="Asn_synthetase_glu-h"/>
    <property type="match status" value="1"/>
</dbReference>
<feature type="domain" description="Glutamine amidotransferase type-2" evidence="10">
    <location>
        <begin position="2"/>
        <end position="216"/>
    </location>
</feature>
<gene>
    <name evidence="11" type="ORF">DFP90_1011158</name>
</gene>
<evidence type="ECO:0000313" key="11">
    <source>
        <dbReference type="EMBL" id="RED54355.1"/>
    </source>
</evidence>
<dbReference type="InterPro" id="IPR001962">
    <property type="entry name" value="Asn_synthase"/>
</dbReference>
<evidence type="ECO:0000256" key="9">
    <source>
        <dbReference type="PIRSR" id="PIRSR001589-2"/>
    </source>
</evidence>
<dbReference type="InterPro" id="IPR051786">
    <property type="entry name" value="ASN_synthetase/amidase"/>
</dbReference>
<evidence type="ECO:0000313" key="12">
    <source>
        <dbReference type="Proteomes" id="UP000256845"/>
    </source>
</evidence>
<evidence type="ECO:0000256" key="2">
    <source>
        <dbReference type="ARBA" id="ARBA00005752"/>
    </source>
</evidence>
<keyword evidence="8" id="KW-0028">Amino-acid biosynthesis</keyword>
<dbReference type="PANTHER" id="PTHR43284">
    <property type="entry name" value="ASPARAGINE SYNTHETASE (GLUTAMINE-HYDROLYZING)"/>
    <property type="match status" value="1"/>
</dbReference>
<dbReference type="AlphaFoldDB" id="A0A3D9HY62"/>
<dbReference type="CDD" id="cd01991">
    <property type="entry name" value="Asn_synthase_B_C"/>
    <property type="match status" value="1"/>
</dbReference>
<keyword evidence="6 8" id="KW-0315">Glutamine amidotransferase</keyword>
<evidence type="ECO:0000259" key="10">
    <source>
        <dbReference type="PROSITE" id="PS51278"/>
    </source>
</evidence>
<dbReference type="GO" id="GO:0005524">
    <property type="term" value="F:ATP binding"/>
    <property type="evidence" value="ECO:0007669"/>
    <property type="project" value="UniProtKB-KW"/>
</dbReference>
<keyword evidence="4 9" id="KW-0547">Nucleotide-binding</keyword>
<accession>A0A3D9HY62</accession>
<dbReference type="OrthoDB" id="9763290at2"/>
<evidence type="ECO:0000256" key="3">
    <source>
        <dbReference type="ARBA" id="ARBA00012737"/>
    </source>
</evidence>
<dbReference type="Proteomes" id="UP000256845">
    <property type="component" value="Unassembled WGS sequence"/>
</dbReference>
<dbReference type="RefSeq" id="WP_115935419.1">
    <property type="nucleotide sequence ID" value="NZ_QRDW01000001.1"/>
</dbReference>
<comment type="caution">
    <text evidence="11">The sequence shown here is derived from an EMBL/GenBank/DDBJ whole genome shotgun (WGS) entry which is preliminary data.</text>
</comment>
<dbReference type="SUPFAM" id="SSF56235">
    <property type="entry name" value="N-terminal nucleophile aminohydrolases (Ntn hydrolases)"/>
    <property type="match status" value="1"/>
</dbReference>
<reference evidence="11 12" key="1">
    <citation type="submission" date="2018-07" db="EMBL/GenBank/DDBJ databases">
        <title>Genomic Encyclopedia of Type Strains, Phase III (KMG-III): the genomes of soil and plant-associated and newly described type strains.</title>
        <authorList>
            <person name="Whitman W."/>
        </authorList>
    </citation>
    <scope>NUCLEOTIDE SEQUENCE [LARGE SCALE GENOMIC DNA]</scope>
    <source>
        <strain evidence="11 12">CECT 8488</strain>
    </source>
</reference>
<dbReference type="Pfam" id="PF13522">
    <property type="entry name" value="GATase_6"/>
    <property type="match status" value="1"/>
</dbReference>
<dbReference type="GO" id="GO:0004066">
    <property type="term" value="F:asparagine synthase (glutamine-hydrolyzing) activity"/>
    <property type="evidence" value="ECO:0007669"/>
    <property type="project" value="UniProtKB-EC"/>
</dbReference>
<keyword evidence="5 9" id="KW-0067">ATP-binding</keyword>
<comment type="catalytic activity">
    <reaction evidence="7">
        <text>L-aspartate + L-glutamine + ATP + H2O = L-asparagine + L-glutamate + AMP + diphosphate + H(+)</text>
        <dbReference type="Rhea" id="RHEA:12228"/>
        <dbReference type="ChEBI" id="CHEBI:15377"/>
        <dbReference type="ChEBI" id="CHEBI:15378"/>
        <dbReference type="ChEBI" id="CHEBI:29985"/>
        <dbReference type="ChEBI" id="CHEBI:29991"/>
        <dbReference type="ChEBI" id="CHEBI:30616"/>
        <dbReference type="ChEBI" id="CHEBI:33019"/>
        <dbReference type="ChEBI" id="CHEBI:58048"/>
        <dbReference type="ChEBI" id="CHEBI:58359"/>
        <dbReference type="ChEBI" id="CHEBI:456215"/>
        <dbReference type="EC" id="6.3.5.4"/>
    </reaction>
</comment>
<dbReference type="InterPro" id="IPR017932">
    <property type="entry name" value="GATase_2_dom"/>
</dbReference>
<keyword evidence="8" id="KW-0061">Asparagine biosynthesis</keyword>
<evidence type="ECO:0000256" key="6">
    <source>
        <dbReference type="ARBA" id="ARBA00022962"/>
    </source>
</evidence>
<dbReference type="EMBL" id="QRDW01000001">
    <property type="protein sequence ID" value="RED54355.1"/>
    <property type="molecule type" value="Genomic_DNA"/>
</dbReference>
<proteinExistence type="inferred from homology"/>
<dbReference type="CDD" id="cd00712">
    <property type="entry name" value="AsnB"/>
    <property type="match status" value="1"/>
</dbReference>
<dbReference type="InterPro" id="IPR006426">
    <property type="entry name" value="Asn_synth_AEB"/>
</dbReference>
<dbReference type="InterPro" id="IPR033738">
    <property type="entry name" value="AsnB_N"/>
</dbReference>
<evidence type="ECO:0000256" key="7">
    <source>
        <dbReference type="ARBA" id="ARBA00048741"/>
    </source>
</evidence>
<dbReference type="InterPro" id="IPR029055">
    <property type="entry name" value="Ntn_hydrolases_N"/>
</dbReference>
<dbReference type="PANTHER" id="PTHR43284:SF1">
    <property type="entry name" value="ASPARAGINE SYNTHETASE"/>
    <property type="match status" value="1"/>
</dbReference>
<dbReference type="NCBIfam" id="TIGR01536">
    <property type="entry name" value="asn_synth_AEB"/>
    <property type="match status" value="1"/>
</dbReference>
<dbReference type="Gene3D" id="3.40.50.620">
    <property type="entry name" value="HUPs"/>
    <property type="match status" value="1"/>
</dbReference>
<evidence type="ECO:0000256" key="1">
    <source>
        <dbReference type="ARBA" id="ARBA00005187"/>
    </source>
</evidence>
<dbReference type="Gene3D" id="3.60.20.10">
    <property type="entry name" value="Glutamine Phosphoribosylpyrophosphate, subunit 1, domain 1"/>
    <property type="match status" value="1"/>
</dbReference>
<feature type="binding site" evidence="9">
    <location>
        <position position="100"/>
    </location>
    <ligand>
        <name>L-glutamine</name>
        <dbReference type="ChEBI" id="CHEBI:58359"/>
    </ligand>
</feature>
<protein>
    <recommendedName>
        <fullName evidence="3">asparagine synthase (glutamine-hydrolyzing)</fullName>
        <ecNumber evidence="3">6.3.5.4</ecNumber>
    </recommendedName>
</protein>
<feature type="active site" description="For GATase activity" evidence="8">
    <location>
        <position position="2"/>
    </location>
</feature>
<evidence type="ECO:0000256" key="4">
    <source>
        <dbReference type="ARBA" id="ARBA00022741"/>
    </source>
</evidence>
<evidence type="ECO:0000256" key="5">
    <source>
        <dbReference type="ARBA" id="ARBA00022840"/>
    </source>
</evidence>
<name>A0A3D9HY62_9PROT</name>
<sequence length="606" mass="69000">MCGIAGYFGPDAISPDRLQATLTAMHHRGPDGSGQASLAVGDNHLHLLHTRLAIIDPEARSDQPFDADDCLLVFNGEIYNFVELREELAQLGHQFETTGDTEVIIKAYRAWGLDCISRFEGMFAFAIFDRQEHCLILARDGFGEKPLFIHQDGRGLYFASEIKLLRQMGVQAGDINQDRMERFLIHGYRALNGRADSFYENITPFPPGHHARLSSPADYQPRSYWQLTHDPQPMNWMEAVEGTKHHLKNAIKLRLRADTNVAITLSGGIDSNVLAAIAAHEFDQTIHSFSMLEAEIGYNEEPLINRAVEALQCDHHIMRVHGHDFMDRLARIVHQQDAPVPTIAMYLDAWLAESVSEAGYKVALNGMGSDELFSGYYDHYLYYLAGFDGTPAYEEKVSEWRASMGQWIRNPLLKDPHRFSREPGFRDHLYLSMPDIGEFTCRPPGAYGLERDYSRDLLRNRMLNELHHEAVPVYLLAGDHNWMAQSVESRSAYLDRDLARFLYSVPSELLFRDGRAKALLREAGRGLVPPEILDMSRKVGFNARITSLLYRDNPDVVERLMSDTPVFDILRRDRIEQLMKPDTPLEGYDNFLFAFASAQLFYLNEA</sequence>
<organism evidence="11 12">
    <name type="scientific">Aestuariispira insulae</name>
    <dbReference type="NCBI Taxonomy" id="1461337"/>
    <lineage>
        <taxon>Bacteria</taxon>
        <taxon>Pseudomonadati</taxon>
        <taxon>Pseudomonadota</taxon>
        <taxon>Alphaproteobacteria</taxon>
        <taxon>Rhodospirillales</taxon>
        <taxon>Kiloniellaceae</taxon>
        <taxon>Aestuariispira</taxon>
    </lineage>
</organism>
<evidence type="ECO:0000256" key="8">
    <source>
        <dbReference type="PIRSR" id="PIRSR001589-1"/>
    </source>
</evidence>
<keyword evidence="12" id="KW-1185">Reference proteome</keyword>
<comment type="pathway">
    <text evidence="1">Amino-acid biosynthesis; L-asparagine biosynthesis; L-asparagine from L-aspartate (L-Gln route): step 1/1.</text>
</comment>
<dbReference type="SUPFAM" id="SSF52402">
    <property type="entry name" value="Adenine nucleotide alpha hydrolases-like"/>
    <property type="match status" value="1"/>
</dbReference>